<protein>
    <submittedName>
        <fullName evidence="5">Protease inhibitor Inh</fullName>
    </submittedName>
</protein>
<sequence>MNQAASIAAVLCLGALAAGCSRFDYGGGPAPAVSAPRQPVSEGGALQPLVVAPNQDPAGRYGSGPYASGGTLGPDGRPIGADGQPYYNPNGQPPQPGTDMASANPGDGAAPTQPAPPAGAPEIGRTELLGGWTIASGGNACKLFMTLTTWSGGYRANTQGCGGPPLGAISAWDLNGSQIILKDGDGTQLATLYKSGTERYDGRTGSGQPITVSR</sequence>
<dbReference type="OrthoDB" id="7677911at2"/>
<evidence type="ECO:0000313" key="6">
    <source>
        <dbReference type="Proteomes" id="UP000244081"/>
    </source>
</evidence>
<feature type="region of interest" description="Disordered" evidence="2">
    <location>
        <begin position="33"/>
        <end position="124"/>
    </location>
</feature>
<dbReference type="AlphaFoldDB" id="A0A2T5VGT2"/>
<dbReference type="RefSeq" id="WP_107988455.1">
    <property type="nucleotide sequence ID" value="NZ_QAYG01000001.1"/>
</dbReference>
<organism evidence="5 6">
    <name type="scientific">Breoghania corrubedonensis</name>
    <dbReference type="NCBI Taxonomy" id="665038"/>
    <lineage>
        <taxon>Bacteria</taxon>
        <taxon>Pseudomonadati</taxon>
        <taxon>Pseudomonadota</taxon>
        <taxon>Alphaproteobacteria</taxon>
        <taxon>Hyphomicrobiales</taxon>
        <taxon>Stappiaceae</taxon>
        <taxon>Breoghania</taxon>
    </lineage>
</organism>
<name>A0A2T5VGT2_9HYPH</name>
<keyword evidence="1 3" id="KW-0732">Signal</keyword>
<reference evidence="5 6" key="1">
    <citation type="submission" date="2018-04" db="EMBL/GenBank/DDBJ databases">
        <title>Genomic Encyclopedia of Archaeal and Bacterial Type Strains, Phase II (KMG-II): from individual species to whole genera.</title>
        <authorList>
            <person name="Goeker M."/>
        </authorList>
    </citation>
    <scope>NUCLEOTIDE SEQUENCE [LARGE SCALE GENOMIC DNA]</scope>
    <source>
        <strain evidence="5 6">DSM 23382</strain>
    </source>
</reference>
<evidence type="ECO:0000256" key="1">
    <source>
        <dbReference type="ARBA" id="ARBA00022729"/>
    </source>
</evidence>
<evidence type="ECO:0000259" key="4">
    <source>
        <dbReference type="Pfam" id="PF02974"/>
    </source>
</evidence>
<dbReference type="InterPro" id="IPR021140">
    <property type="entry name" value="Inh/Omp19"/>
</dbReference>
<accession>A0A2T5VGT2</accession>
<comment type="caution">
    <text evidence="5">The sequence shown here is derived from an EMBL/GenBank/DDBJ whole genome shotgun (WGS) entry which is preliminary data.</text>
</comment>
<dbReference type="GO" id="GO:0004866">
    <property type="term" value="F:endopeptidase inhibitor activity"/>
    <property type="evidence" value="ECO:0007669"/>
    <property type="project" value="InterPro"/>
</dbReference>
<dbReference type="SUPFAM" id="SSF50882">
    <property type="entry name" value="beta-Barrel protease inhibitors"/>
    <property type="match status" value="1"/>
</dbReference>
<dbReference type="Gene3D" id="2.40.128.10">
    <property type="match status" value="1"/>
</dbReference>
<dbReference type="Proteomes" id="UP000244081">
    <property type="component" value="Unassembled WGS sequence"/>
</dbReference>
<evidence type="ECO:0000256" key="2">
    <source>
        <dbReference type="SAM" id="MobiDB-lite"/>
    </source>
</evidence>
<feature type="chain" id="PRO_5015694326" evidence="3">
    <location>
        <begin position="18"/>
        <end position="214"/>
    </location>
</feature>
<proteinExistence type="predicted"/>
<gene>
    <name evidence="5" type="ORF">C8N35_1011011</name>
</gene>
<dbReference type="EMBL" id="QAYG01000001">
    <property type="protein sequence ID" value="PTW62962.1"/>
    <property type="molecule type" value="Genomic_DNA"/>
</dbReference>
<evidence type="ECO:0000313" key="5">
    <source>
        <dbReference type="EMBL" id="PTW62962.1"/>
    </source>
</evidence>
<feature type="domain" description="Alkaline proteinase inhibitor/ Outer membrane lipoprotein Omp19" evidence="4">
    <location>
        <begin position="124"/>
        <end position="214"/>
    </location>
</feature>
<keyword evidence="6" id="KW-1185">Reference proteome</keyword>
<feature type="signal peptide" evidence="3">
    <location>
        <begin position="1"/>
        <end position="17"/>
    </location>
</feature>
<dbReference type="InterPro" id="IPR016085">
    <property type="entry name" value="Protease_inh_B-barrel_dom"/>
</dbReference>
<dbReference type="Pfam" id="PF02974">
    <property type="entry name" value="Inh"/>
    <property type="match status" value="1"/>
</dbReference>
<evidence type="ECO:0000256" key="3">
    <source>
        <dbReference type="SAM" id="SignalP"/>
    </source>
</evidence>